<evidence type="ECO:0000313" key="2">
    <source>
        <dbReference type="EMBL" id="KIP05206.1"/>
    </source>
</evidence>
<protein>
    <submittedName>
        <fullName evidence="2">Uncharacterized protein</fullName>
    </submittedName>
</protein>
<keyword evidence="3" id="KW-1185">Reference proteome</keyword>
<feature type="region of interest" description="Disordered" evidence="1">
    <location>
        <begin position="1"/>
        <end position="29"/>
    </location>
</feature>
<dbReference type="Proteomes" id="UP000053257">
    <property type="component" value="Unassembled WGS sequence"/>
</dbReference>
<feature type="region of interest" description="Disordered" evidence="1">
    <location>
        <begin position="45"/>
        <end position="98"/>
    </location>
</feature>
<sequence length="98" mass="10576">MQAAMFATNRLGGIGSSERPAGALHDAQQCRTPVRSARLLDRVLGLDSGDAPGTRPQIGRRRVAGSPSRGTESPERPQAYGRPLTLTRNGTRRFLGRH</sequence>
<evidence type="ECO:0000256" key="1">
    <source>
        <dbReference type="SAM" id="MobiDB-lite"/>
    </source>
</evidence>
<evidence type="ECO:0000313" key="3">
    <source>
        <dbReference type="Proteomes" id="UP000053257"/>
    </source>
</evidence>
<dbReference type="AlphaFoldDB" id="A0A0C3RVC7"/>
<gene>
    <name evidence="2" type="ORF">PHLGIDRAFT_164705</name>
</gene>
<organism evidence="2 3">
    <name type="scientific">Phlebiopsis gigantea (strain 11061_1 CR5-6)</name>
    <name type="common">White-rot fungus</name>
    <name type="synonym">Peniophora gigantea</name>
    <dbReference type="NCBI Taxonomy" id="745531"/>
    <lineage>
        <taxon>Eukaryota</taxon>
        <taxon>Fungi</taxon>
        <taxon>Dikarya</taxon>
        <taxon>Basidiomycota</taxon>
        <taxon>Agaricomycotina</taxon>
        <taxon>Agaricomycetes</taxon>
        <taxon>Polyporales</taxon>
        <taxon>Phanerochaetaceae</taxon>
        <taxon>Phlebiopsis</taxon>
    </lineage>
</organism>
<dbReference type="EMBL" id="KN840550">
    <property type="protein sequence ID" value="KIP05206.1"/>
    <property type="molecule type" value="Genomic_DNA"/>
</dbReference>
<name>A0A0C3RVC7_PHLG1</name>
<dbReference type="HOGENOM" id="CLU_2334365_0_0_1"/>
<reference evidence="2 3" key="1">
    <citation type="journal article" date="2014" name="PLoS Genet.">
        <title>Analysis of the Phlebiopsis gigantea genome, transcriptome and secretome provides insight into its pioneer colonization strategies of wood.</title>
        <authorList>
            <person name="Hori C."/>
            <person name="Ishida T."/>
            <person name="Igarashi K."/>
            <person name="Samejima M."/>
            <person name="Suzuki H."/>
            <person name="Master E."/>
            <person name="Ferreira P."/>
            <person name="Ruiz-Duenas F.J."/>
            <person name="Held B."/>
            <person name="Canessa P."/>
            <person name="Larrondo L.F."/>
            <person name="Schmoll M."/>
            <person name="Druzhinina I.S."/>
            <person name="Kubicek C.P."/>
            <person name="Gaskell J.A."/>
            <person name="Kersten P."/>
            <person name="St John F."/>
            <person name="Glasner J."/>
            <person name="Sabat G."/>
            <person name="Splinter BonDurant S."/>
            <person name="Syed K."/>
            <person name="Yadav J."/>
            <person name="Mgbeahuruike A.C."/>
            <person name="Kovalchuk A."/>
            <person name="Asiegbu F.O."/>
            <person name="Lackner G."/>
            <person name="Hoffmeister D."/>
            <person name="Rencoret J."/>
            <person name="Gutierrez A."/>
            <person name="Sun H."/>
            <person name="Lindquist E."/>
            <person name="Barry K."/>
            <person name="Riley R."/>
            <person name="Grigoriev I.V."/>
            <person name="Henrissat B."/>
            <person name="Kues U."/>
            <person name="Berka R.M."/>
            <person name="Martinez A.T."/>
            <person name="Covert S.F."/>
            <person name="Blanchette R.A."/>
            <person name="Cullen D."/>
        </authorList>
    </citation>
    <scope>NUCLEOTIDE SEQUENCE [LARGE SCALE GENOMIC DNA]</scope>
    <source>
        <strain evidence="2 3">11061_1 CR5-6</strain>
    </source>
</reference>
<proteinExistence type="predicted"/>
<accession>A0A0C3RVC7</accession>